<keyword evidence="1" id="KW-1133">Transmembrane helix</keyword>
<gene>
    <name evidence="2" type="ORF">J5W02_08350</name>
</gene>
<dbReference type="EMBL" id="JAGFNZ010000002">
    <property type="protein sequence ID" value="MBW7572825.1"/>
    <property type="molecule type" value="Genomic_DNA"/>
</dbReference>
<keyword evidence="1" id="KW-0472">Membrane</keyword>
<feature type="transmembrane region" description="Helical" evidence="1">
    <location>
        <begin position="70"/>
        <end position="95"/>
    </location>
</feature>
<reference evidence="2 3" key="1">
    <citation type="submission" date="2021-03" db="EMBL/GenBank/DDBJ databases">
        <title>Caproiciproducens sp. nov. isolated from feces of cow.</title>
        <authorList>
            <person name="Choi J.-Y."/>
        </authorList>
    </citation>
    <scope>NUCLEOTIDE SEQUENCE [LARGE SCALE GENOMIC DNA]</scope>
    <source>
        <strain evidence="2 3">AGMB10547</strain>
    </source>
</reference>
<dbReference type="Proteomes" id="UP000719942">
    <property type="component" value="Unassembled WGS sequence"/>
</dbReference>
<feature type="transmembrane region" description="Helical" evidence="1">
    <location>
        <begin position="179"/>
        <end position="205"/>
    </location>
</feature>
<accession>A0ABS7DPT7</accession>
<feature type="transmembrane region" description="Helical" evidence="1">
    <location>
        <begin position="115"/>
        <end position="142"/>
    </location>
</feature>
<organism evidence="2 3">
    <name type="scientific">Caproiciproducens faecalis</name>
    <dbReference type="NCBI Taxonomy" id="2820301"/>
    <lineage>
        <taxon>Bacteria</taxon>
        <taxon>Bacillati</taxon>
        <taxon>Bacillota</taxon>
        <taxon>Clostridia</taxon>
        <taxon>Eubacteriales</taxon>
        <taxon>Acutalibacteraceae</taxon>
        <taxon>Caproiciproducens</taxon>
    </lineage>
</organism>
<dbReference type="RefSeq" id="WP_219965201.1">
    <property type="nucleotide sequence ID" value="NZ_JAGFNZ010000002.1"/>
</dbReference>
<keyword evidence="1" id="KW-0812">Transmembrane</keyword>
<name>A0ABS7DPT7_9FIRM</name>
<sequence>MWDRGILKSNAKIALGGRYWAAFGVTLLAMVISGGYSWVTNRFTNTHRGVPWIPEFGAPANPINSGLVNLISLIGFLYFIFVGLPIVVGVARYFIRNHFGASDFNTMFSGFQYAYLRSIGAMLVTYIFVGLWYLLLIIPGIIKQLEYSMVPYLLADNPNIPGSRVREISRMMTNGEKGAIFVLGLSFIGWYLLGAICFGVGILFVNPYYEATMAELYIFLRDRAIQTNQLNPAELGLVPPAAPYPQNPPIL</sequence>
<evidence type="ECO:0000256" key="1">
    <source>
        <dbReference type="SAM" id="Phobius"/>
    </source>
</evidence>
<protein>
    <submittedName>
        <fullName evidence="2">DUF975 family protein</fullName>
    </submittedName>
</protein>
<dbReference type="Pfam" id="PF06161">
    <property type="entry name" value="DUF975"/>
    <property type="match status" value="1"/>
</dbReference>
<feature type="transmembrane region" description="Helical" evidence="1">
    <location>
        <begin position="20"/>
        <end position="39"/>
    </location>
</feature>
<dbReference type="PANTHER" id="PTHR40076">
    <property type="entry name" value="MEMBRANE PROTEIN-RELATED"/>
    <property type="match status" value="1"/>
</dbReference>
<keyword evidence="3" id="KW-1185">Reference proteome</keyword>
<comment type="caution">
    <text evidence="2">The sequence shown here is derived from an EMBL/GenBank/DDBJ whole genome shotgun (WGS) entry which is preliminary data.</text>
</comment>
<evidence type="ECO:0000313" key="2">
    <source>
        <dbReference type="EMBL" id="MBW7572825.1"/>
    </source>
</evidence>
<proteinExistence type="predicted"/>
<dbReference type="PANTHER" id="PTHR40076:SF1">
    <property type="entry name" value="MEMBRANE PROTEIN"/>
    <property type="match status" value="1"/>
</dbReference>
<evidence type="ECO:0000313" key="3">
    <source>
        <dbReference type="Proteomes" id="UP000719942"/>
    </source>
</evidence>
<dbReference type="InterPro" id="IPR010380">
    <property type="entry name" value="DUF975"/>
</dbReference>